<proteinExistence type="predicted"/>
<protein>
    <submittedName>
        <fullName evidence="2">Uncharacterized protein</fullName>
    </submittedName>
</protein>
<comment type="caution">
    <text evidence="2">The sequence shown here is derived from an EMBL/GenBank/DDBJ whole genome shotgun (WGS) entry which is preliminary data.</text>
</comment>
<keyword evidence="3" id="KW-1185">Reference proteome</keyword>
<evidence type="ECO:0000256" key="1">
    <source>
        <dbReference type="SAM" id="MobiDB-lite"/>
    </source>
</evidence>
<dbReference type="EMBL" id="CM016762">
    <property type="protein sequence ID" value="TMS33389.1"/>
    <property type="molecule type" value="Genomic_DNA"/>
</dbReference>
<name>A0A4U8ULF0_STECR</name>
<organism evidence="2 3">
    <name type="scientific">Steinernema carpocapsae</name>
    <name type="common">Entomopathogenic nematode</name>
    <dbReference type="NCBI Taxonomy" id="34508"/>
    <lineage>
        <taxon>Eukaryota</taxon>
        <taxon>Metazoa</taxon>
        <taxon>Ecdysozoa</taxon>
        <taxon>Nematoda</taxon>
        <taxon>Chromadorea</taxon>
        <taxon>Rhabditida</taxon>
        <taxon>Tylenchina</taxon>
        <taxon>Panagrolaimomorpha</taxon>
        <taxon>Strongyloidoidea</taxon>
        <taxon>Steinernematidae</taxon>
        <taxon>Steinernema</taxon>
    </lineage>
</organism>
<evidence type="ECO:0000313" key="2">
    <source>
        <dbReference type="EMBL" id="TMS33389.1"/>
    </source>
</evidence>
<reference evidence="2 3" key="2">
    <citation type="journal article" date="2019" name="G3 (Bethesda)">
        <title>Hybrid Assembly of the Genome of the Entomopathogenic Nematode Steinernema carpocapsae Identifies the X-Chromosome.</title>
        <authorList>
            <person name="Serra L."/>
            <person name="Macchietto M."/>
            <person name="Macias-Munoz A."/>
            <person name="McGill C.J."/>
            <person name="Rodriguez I.M."/>
            <person name="Rodriguez B."/>
            <person name="Murad R."/>
            <person name="Mortazavi A."/>
        </authorList>
    </citation>
    <scope>NUCLEOTIDE SEQUENCE [LARGE SCALE GENOMIC DNA]</scope>
    <source>
        <strain evidence="2 3">ALL</strain>
    </source>
</reference>
<dbReference type="EMBL" id="AZBU02000001">
    <property type="protein sequence ID" value="TMS33389.1"/>
    <property type="molecule type" value="Genomic_DNA"/>
</dbReference>
<sequence>MVHSPFKRCCSASSGSLTSIVISEVVAEHGRKCSRPRSARMDMKHSGMGLKHQTMADQTKKAAKYGSEAPQEYKDKRIKSPAVITSCSALPKASNRLGRRRAPASLLSHLVIQKNPIYDKQDSMRVIAKTTPAH</sequence>
<reference evidence="2 3" key="1">
    <citation type="journal article" date="2015" name="Genome Biol.">
        <title>Comparative genomics of Steinernema reveals deeply conserved gene regulatory networks.</title>
        <authorList>
            <person name="Dillman A.R."/>
            <person name="Macchietto M."/>
            <person name="Porter C.F."/>
            <person name="Rogers A."/>
            <person name="Williams B."/>
            <person name="Antoshechkin I."/>
            <person name="Lee M.M."/>
            <person name="Goodwin Z."/>
            <person name="Lu X."/>
            <person name="Lewis E.E."/>
            <person name="Goodrich-Blair H."/>
            <person name="Stock S.P."/>
            <person name="Adams B.J."/>
            <person name="Sternberg P.W."/>
            <person name="Mortazavi A."/>
        </authorList>
    </citation>
    <scope>NUCLEOTIDE SEQUENCE [LARGE SCALE GENOMIC DNA]</scope>
    <source>
        <strain evidence="2 3">ALL</strain>
    </source>
</reference>
<dbReference type="AlphaFoldDB" id="A0A4U8ULF0"/>
<feature type="region of interest" description="Disordered" evidence="1">
    <location>
        <begin position="33"/>
        <end position="77"/>
    </location>
</feature>
<accession>A0A4U8ULF0</accession>
<dbReference type="Proteomes" id="UP000298663">
    <property type="component" value="Chromosome X"/>
</dbReference>
<gene>
    <name evidence="2" type="ORF">L596_001136</name>
</gene>
<evidence type="ECO:0000313" key="3">
    <source>
        <dbReference type="Proteomes" id="UP000298663"/>
    </source>
</evidence>